<keyword evidence="2" id="KW-0813">Transport</keyword>
<dbReference type="PROSITE" id="PS50893">
    <property type="entry name" value="ABC_TRANSPORTER_2"/>
    <property type="match status" value="1"/>
</dbReference>
<dbReference type="Gene3D" id="3.40.50.300">
    <property type="entry name" value="P-loop containing nucleotide triphosphate hydrolases"/>
    <property type="match status" value="1"/>
</dbReference>
<evidence type="ECO:0000313" key="7">
    <source>
        <dbReference type="Proteomes" id="UP000245514"/>
    </source>
</evidence>
<reference evidence="6 7" key="1">
    <citation type="submission" date="2018-05" db="EMBL/GenBank/DDBJ databases">
        <title>Draft Genome Sequence of Arthrobacter cumminsii IME1328, Isolated from a Patient Who Suffered from Foot Ulcers in China.</title>
        <authorList>
            <person name="Li M."/>
            <person name="Jiang Z."/>
            <person name="Sun Q."/>
            <person name="Tong Y."/>
        </authorList>
    </citation>
    <scope>NUCLEOTIDE SEQUENCE [LARGE SCALE GENOMIC DNA]</scope>
    <source>
        <strain evidence="6 7">IME1328</strain>
    </source>
</reference>
<dbReference type="PANTHER" id="PTHR43335">
    <property type="entry name" value="ABC TRANSPORTER, ATP-BINDING PROTEIN"/>
    <property type="match status" value="1"/>
</dbReference>
<dbReference type="PANTHER" id="PTHR43335:SF2">
    <property type="entry name" value="ABC TRANSPORTER, ATP-BINDING PROTEIN"/>
    <property type="match status" value="1"/>
</dbReference>
<dbReference type="SUPFAM" id="SSF52540">
    <property type="entry name" value="P-loop containing nucleoside triphosphate hydrolases"/>
    <property type="match status" value="1"/>
</dbReference>
<comment type="similarity">
    <text evidence="1">Belongs to the ABC transporter superfamily.</text>
</comment>
<dbReference type="EMBL" id="QFWG01000009">
    <property type="protein sequence ID" value="PWI27421.1"/>
    <property type="molecule type" value="Genomic_DNA"/>
</dbReference>
<dbReference type="Pfam" id="PF00005">
    <property type="entry name" value="ABC_tran"/>
    <property type="match status" value="1"/>
</dbReference>
<sequence>MSTDSNDSKVPALEFRNVSRTYDKGKFTAVSDVSLTVEPGQIHALIGPNGAGKTTLVKMAASILDPSRGEVIVNGHNTTTHSQQARRDVGLALGGELGFYPRANAIKNLRFFANVAGIPAKNIPAETERVLEAVGLSQNGNQKVNSFSRGMVQRLHIARALLGHPALLVMDEPTNGLDPDIALSIRALLKDLANNGHAVFLTSHTMSEIEDVSHVISVIGAGRIHFTGGLTEVVNYAGVTATTTATIHAGDTEIVEALRSQPQVKELRQSPKGARWGLTVFWESGQTPAQIQAEVQRIFREHSIEIPNDLVTRQPTLEEAYLSLAGELKRT</sequence>
<dbReference type="RefSeq" id="WP_109303980.1">
    <property type="nucleotide sequence ID" value="NZ_QFWG01000009.1"/>
</dbReference>
<name>A0ABX5L445_9MICC</name>
<evidence type="ECO:0000259" key="5">
    <source>
        <dbReference type="PROSITE" id="PS50893"/>
    </source>
</evidence>
<evidence type="ECO:0000256" key="2">
    <source>
        <dbReference type="ARBA" id="ARBA00022448"/>
    </source>
</evidence>
<organism evidence="6 7">
    <name type="scientific">Pseudoglutamicibacter cumminsii</name>
    <dbReference type="NCBI Taxonomy" id="156979"/>
    <lineage>
        <taxon>Bacteria</taxon>
        <taxon>Bacillati</taxon>
        <taxon>Actinomycetota</taxon>
        <taxon>Actinomycetes</taxon>
        <taxon>Micrococcales</taxon>
        <taxon>Micrococcaceae</taxon>
        <taxon>Pseudoglutamicibacter</taxon>
    </lineage>
</organism>
<feature type="domain" description="ABC transporter" evidence="5">
    <location>
        <begin position="13"/>
        <end position="246"/>
    </location>
</feature>
<comment type="caution">
    <text evidence="6">The sequence shown here is derived from an EMBL/GenBank/DDBJ whole genome shotgun (WGS) entry which is preliminary data.</text>
</comment>
<evidence type="ECO:0000256" key="1">
    <source>
        <dbReference type="ARBA" id="ARBA00005417"/>
    </source>
</evidence>
<protein>
    <submittedName>
        <fullName evidence="6">ABC transporter ATP-binding protein</fullName>
    </submittedName>
</protein>
<dbReference type="SMART" id="SM00382">
    <property type="entry name" value="AAA"/>
    <property type="match status" value="1"/>
</dbReference>
<evidence type="ECO:0000256" key="3">
    <source>
        <dbReference type="ARBA" id="ARBA00022741"/>
    </source>
</evidence>
<keyword evidence="4 6" id="KW-0067">ATP-binding</keyword>
<proteinExistence type="inferred from homology"/>
<accession>A0ABX5L445</accession>
<dbReference type="InterPro" id="IPR003593">
    <property type="entry name" value="AAA+_ATPase"/>
</dbReference>
<keyword evidence="3" id="KW-0547">Nucleotide-binding</keyword>
<dbReference type="InterPro" id="IPR027417">
    <property type="entry name" value="P-loop_NTPase"/>
</dbReference>
<gene>
    <name evidence="6" type="ORF">CAY35_07300</name>
</gene>
<dbReference type="InterPro" id="IPR003439">
    <property type="entry name" value="ABC_transporter-like_ATP-bd"/>
</dbReference>
<evidence type="ECO:0000313" key="6">
    <source>
        <dbReference type="EMBL" id="PWI27421.1"/>
    </source>
</evidence>
<dbReference type="Proteomes" id="UP000245514">
    <property type="component" value="Unassembled WGS sequence"/>
</dbReference>
<dbReference type="GO" id="GO:0005524">
    <property type="term" value="F:ATP binding"/>
    <property type="evidence" value="ECO:0007669"/>
    <property type="project" value="UniProtKB-KW"/>
</dbReference>
<evidence type="ECO:0000256" key="4">
    <source>
        <dbReference type="ARBA" id="ARBA00022840"/>
    </source>
</evidence>
<keyword evidence="7" id="KW-1185">Reference proteome</keyword>